<feature type="compositionally biased region" description="Basic and acidic residues" evidence="2">
    <location>
        <begin position="1"/>
        <end position="10"/>
    </location>
</feature>
<keyword evidence="4" id="KW-1185">Reference proteome</keyword>
<sequence>MAESSRRQREQQLNARLRSPSSPHRHQVQHQELHRHRRHGAWSWLLLERCKWKLINNSNSNNSISNRRQSAGTARDDQGSSEEVTALRDKVRLLSAENARLSRELAKIRRLSQQKQQGPSEADLLREEFHKQFGVLKLSMQHFKLVYAEGDRDGVRRRLEKRFYELESKYIASERQRKFFEKQCNKEHQRRNTLELQAHEMRQNIASLEQQLRAGVSSGSAASSSA</sequence>
<organism evidence="3 4">
    <name type="scientific">Hondaea fermentalgiana</name>
    <dbReference type="NCBI Taxonomy" id="2315210"/>
    <lineage>
        <taxon>Eukaryota</taxon>
        <taxon>Sar</taxon>
        <taxon>Stramenopiles</taxon>
        <taxon>Bigyra</taxon>
        <taxon>Labyrinthulomycetes</taxon>
        <taxon>Thraustochytrida</taxon>
        <taxon>Thraustochytriidae</taxon>
        <taxon>Hondaea</taxon>
    </lineage>
</organism>
<evidence type="ECO:0000313" key="3">
    <source>
        <dbReference type="EMBL" id="GBG31499.1"/>
    </source>
</evidence>
<keyword evidence="1" id="KW-0175">Coiled coil</keyword>
<evidence type="ECO:0000313" key="4">
    <source>
        <dbReference type="Proteomes" id="UP000241890"/>
    </source>
</evidence>
<comment type="caution">
    <text evidence="3">The sequence shown here is derived from an EMBL/GenBank/DDBJ whole genome shotgun (WGS) entry which is preliminary data.</text>
</comment>
<evidence type="ECO:0000256" key="1">
    <source>
        <dbReference type="SAM" id="Coils"/>
    </source>
</evidence>
<feature type="region of interest" description="Disordered" evidence="2">
    <location>
        <begin position="1"/>
        <end position="34"/>
    </location>
</feature>
<feature type="coiled-coil region" evidence="1">
    <location>
        <begin position="84"/>
        <end position="114"/>
    </location>
</feature>
<protein>
    <submittedName>
        <fullName evidence="3">Uncharacterized protein</fullName>
    </submittedName>
</protein>
<gene>
    <name evidence="3" type="ORF">FCC1311_077232</name>
</gene>
<evidence type="ECO:0000256" key="2">
    <source>
        <dbReference type="SAM" id="MobiDB-lite"/>
    </source>
</evidence>
<dbReference type="AlphaFoldDB" id="A0A2R5GMH0"/>
<feature type="compositionally biased region" description="Basic residues" evidence="2">
    <location>
        <begin position="23"/>
        <end position="34"/>
    </location>
</feature>
<reference evidence="3 4" key="1">
    <citation type="submission" date="2017-12" db="EMBL/GenBank/DDBJ databases">
        <title>Sequencing, de novo assembly and annotation of complete genome of a new Thraustochytrid species, strain FCC1311.</title>
        <authorList>
            <person name="Sedici K."/>
            <person name="Godart F."/>
            <person name="Aiese Cigliano R."/>
            <person name="Sanseverino W."/>
            <person name="Barakat M."/>
            <person name="Ortet P."/>
            <person name="Marechal E."/>
            <person name="Cagnac O."/>
            <person name="Amato A."/>
        </authorList>
    </citation>
    <scope>NUCLEOTIDE SEQUENCE [LARGE SCALE GENOMIC DNA]</scope>
</reference>
<proteinExistence type="predicted"/>
<feature type="compositionally biased region" description="Polar residues" evidence="2">
    <location>
        <begin position="11"/>
        <end position="22"/>
    </location>
</feature>
<accession>A0A2R5GMH0</accession>
<dbReference type="Proteomes" id="UP000241890">
    <property type="component" value="Unassembled WGS sequence"/>
</dbReference>
<dbReference type="EMBL" id="BEYU01000099">
    <property type="protein sequence ID" value="GBG31499.1"/>
    <property type="molecule type" value="Genomic_DNA"/>
</dbReference>
<name>A0A2R5GMH0_9STRA</name>
<dbReference type="InParanoid" id="A0A2R5GMH0"/>
<feature type="region of interest" description="Disordered" evidence="2">
    <location>
        <begin position="58"/>
        <end position="83"/>
    </location>
</feature>